<evidence type="ECO:0000313" key="2">
    <source>
        <dbReference type="EMBL" id="PFX28978.1"/>
    </source>
</evidence>
<dbReference type="InterPro" id="IPR001584">
    <property type="entry name" value="Integrase_cat-core"/>
</dbReference>
<comment type="caution">
    <text evidence="2">The sequence shown here is derived from an EMBL/GenBank/DDBJ whole genome shotgun (WGS) entry which is preliminary data.</text>
</comment>
<dbReference type="GO" id="GO:0003676">
    <property type="term" value="F:nucleic acid binding"/>
    <property type="evidence" value="ECO:0007669"/>
    <property type="project" value="InterPro"/>
</dbReference>
<dbReference type="Gene3D" id="3.30.420.10">
    <property type="entry name" value="Ribonuclease H-like superfamily/Ribonuclease H"/>
    <property type="match status" value="1"/>
</dbReference>
<keyword evidence="3" id="KW-1185">Reference proteome</keyword>
<name>A0A2B4SK73_STYPI</name>
<dbReference type="PANTHER" id="PTHR47331:SF4">
    <property type="entry name" value="PEPTIDASE S1 DOMAIN-CONTAINING PROTEIN"/>
    <property type="match status" value="1"/>
</dbReference>
<evidence type="ECO:0000313" key="3">
    <source>
        <dbReference type="Proteomes" id="UP000225706"/>
    </source>
</evidence>
<dbReference type="PANTHER" id="PTHR47331">
    <property type="entry name" value="PHD-TYPE DOMAIN-CONTAINING PROTEIN"/>
    <property type="match status" value="1"/>
</dbReference>
<dbReference type="OrthoDB" id="5986287at2759"/>
<dbReference type="AlphaFoldDB" id="A0A2B4SK73"/>
<dbReference type="EMBL" id="LSMT01000073">
    <property type="protein sequence ID" value="PFX28978.1"/>
    <property type="molecule type" value="Genomic_DNA"/>
</dbReference>
<dbReference type="PROSITE" id="PS50994">
    <property type="entry name" value="INTEGRASE"/>
    <property type="match status" value="1"/>
</dbReference>
<feature type="domain" description="Integrase catalytic" evidence="1">
    <location>
        <begin position="365"/>
        <end position="552"/>
    </location>
</feature>
<dbReference type="InterPro" id="IPR012337">
    <property type="entry name" value="RNaseH-like_sf"/>
</dbReference>
<dbReference type="InterPro" id="IPR008042">
    <property type="entry name" value="Retrotrans_Pao"/>
</dbReference>
<sequence>MTKMLTNSLYVDDLIAGEDDDVKTAFAIYKKSKTIVAEGGFRLRKWNSNSASLIEEIVKLEVPNNEILTSQQTCDCPDVTKEDDESYAETSTTLNRLTSSDGNTVKVLGVNWDTVNDDLFFNFDDLYKYGKSLPVNKRSVLKLTAKIFDPLGIPSPSVIRLKILFQVLCSEKLEWDQPHRGEMNKTWNLIFEELKSLGYVRIPRCYFFPGISKIDVQLHWFSDASERAYAAIVYIRVAYSDGRIETRLVASKTRVSPIKKQSIPRLKLLGAVILSRLTTNVLKTLPKQMNRVNYWVDSRAVLRWIQNDKHWKQYVKHRVDEIRQMTPKKDWRYCPGVQNPADLLSRGLTGNEMVDNSIWWGAPQFLQLPEEEWPQEQAKVETNEAALSEVVKNSPNVIHVLTTSDEIPTEVNLAKFINCQQPNLTVKSFLLAFRRLTCRRGLPATLMSDNGKTFRGSSKEIVKIARSKEVLRYLAINDVSWRLIIEKAPWWGGFWERLIQSVKRCMKKSLGRTTLTYDELYTLLVEIESVVKSRPLTYVEDENSRVRFYSVSANYGKSWTSSDSMSCGIVGKQSLKEDHHLRP</sequence>
<dbReference type="Pfam" id="PF05380">
    <property type="entry name" value="Peptidase_A17"/>
    <property type="match status" value="1"/>
</dbReference>
<dbReference type="Proteomes" id="UP000225706">
    <property type="component" value="Unassembled WGS sequence"/>
</dbReference>
<dbReference type="GO" id="GO:0015074">
    <property type="term" value="P:DNA integration"/>
    <property type="evidence" value="ECO:0007669"/>
    <property type="project" value="InterPro"/>
</dbReference>
<dbReference type="InterPro" id="IPR036397">
    <property type="entry name" value="RNaseH_sf"/>
</dbReference>
<dbReference type="STRING" id="50429.A0A2B4SK73"/>
<reference evidence="3" key="1">
    <citation type="journal article" date="2017" name="bioRxiv">
        <title>Comparative analysis of the genomes of Stylophora pistillata and Acropora digitifera provides evidence for extensive differences between species of corals.</title>
        <authorList>
            <person name="Voolstra C.R."/>
            <person name="Li Y."/>
            <person name="Liew Y.J."/>
            <person name="Baumgarten S."/>
            <person name="Zoccola D."/>
            <person name="Flot J.-F."/>
            <person name="Tambutte S."/>
            <person name="Allemand D."/>
            <person name="Aranda M."/>
        </authorList>
    </citation>
    <scope>NUCLEOTIDE SEQUENCE [LARGE SCALE GENOMIC DNA]</scope>
</reference>
<evidence type="ECO:0000259" key="1">
    <source>
        <dbReference type="PROSITE" id="PS50994"/>
    </source>
</evidence>
<accession>A0A2B4SK73</accession>
<gene>
    <name evidence="2" type="ORF">AWC38_SpisGene6252</name>
</gene>
<dbReference type="SUPFAM" id="SSF53098">
    <property type="entry name" value="Ribonuclease H-like"/>
    <property type="match status" value="1"/>
</dbReference>
<protein>
    <recommendedName>
        <fullName evidence="1">Integrase catalytic domain-containing protein</fullName>
    </recommendedName>
</protein>
<proteinExistence type="predicted"/>
<organism evidence="2 3">
    <name type="scientific">Stylophora pistillata</name>
    <name type="common">Smooth cauliflower coral</name>
    <dbReference type="NCBI Taxonomy" id="50429"/>
    <lineage>
        <taxon>Eukaryota</taxon>
        <taxon>Metazoa</taxon>
        <taxon>Cnidaria</taxon>
        <taxon>Anthozoa</taxon>
        <taxon>Hexacorallia</taxon>
        <taxon>Scleractinia</taxon>
        <taxon>Astrocoeniina</taxon>
        <taxon>Pocilloporidae</taxon>
        <taxon>Stylophora</taxon>
    </lineage>
</organism>